<comment type="caution">
    <text evidence="12">The sequence shown here is derived from an EMBL/GenBank/DDBJ whole genome shotgun (WGS) entry which is preliminary data.</text>
</comment>
<proteinExistence type="inferred from homology"/>
<gene>
    <name evidence="12" type="ORF">B2A_00423</name>
</gene>
<dbReference type="PIRSF" id="PIRSF001435">
    <property type="entry name" value="Nth"/>
    <property type="match status" value="1"/>
</dbReference>
<dbReference type="EMBL" id="AUZZ01000329">
    <property type="protein sequence ID" value="EQD68475.1"/>
    <property type="molecule type" value="Genomic_DNA"/>
</dbReference>
<dbReference type="PANTHER" id="PTHR10359">
    <property type="entry name" value="A/G-SPECIFIC ADENINE GLYCOSYLASE/ENDONUCLEASE III"/>
    <property type="match status" value="1"/>
</dbReference>
<keyword evidence="6" id="KW-0378">Hydrolase</keyword>
<keyword evidence="8" id="KW-0411">Iron-sulfur</keyword>
<evidence type="ECO:0000259" key="11">
    <source>
        <dbReference type="SMART" id="SM00478"/>
    </source>
</evidence>
<dbReference type="Gene3D" id="1.10.340.30">
    <property type="entry name" value="Hypothetical protein, domain 2"/>
    <property type="match status" value="1"/>
</dbReference>
<comment type="cofactor">
    <cofactor evidence="1">
        <name>[4Fe-4S] cluster</name>
        <dbReference type="ChEBI" id="CHEBI:49883"/>
    </cofactor>
</comment>
<reference evidence="12" key="2">
    <citation type="journal article" date="2014" name="ISME J.">
        <title>Microbial stratification in low pH oxic and suboxic macroscopic growths along an acid mine drainage.</title>
        <authorList>
            <person name="Mendez-Garcia C."/>
            <person name="Mesa V."/>
            <person name="Sprenger R.R."/>
            <person name="Richter M."/>
            <person name="Diez M.S."/>
            <person name="Solano J."/>
            <person name="Bargiela R."/>
            <person name="Golyshina O.V."/>
            <person name="Manteca A."/>
            <person name="Ramos J.L."/>
            <person name="Gallego J.R."/>
            <person name="Llorente I."/>
            <person name="Martins Dos Santos V.A."/>
            <person name="Jensen O.N."/>
            <person name="Pelaez A.I."/>
            <person name="Sanchez J."/>
            <person name="Ferrer M."/>
        </authorList>
    </citation>
    <scope>NUCLEOTIDE SEQUENCE</scope>
</reference>
<dbReference type="GO" id="GO:0006284">
    <property type="term" value="P:base-excision repair"/>
    <property type="evidence" value="ECO:0007669"/>
    <property type="project" value="InterPro"/>
</dbReference>
<accession>T1CKA2</accession>
<organism evidence="12">
    <name type="scientific">mine drainage metagenome</name>
    <dbReference type="NCBI Taxonomy" id="410659"/>
    <lineage>
        <taxon>unclassified sequences</taxon>
        <taxon>metagenomes</taxon>
        <taxon>ecological metagenomes</taxon>
    </lineage>
</organism>
<dbReference type="GO" id="GO:0046872">
    <property type="term" value="F:metal ion binding"/>
    <property type="evidence" value="ECO:0007669"/>
    <property type="project" value="UniProtKB-KW"/>
</dbReference>
<protein>
    <submittedName>
        <fullName evidence="12">HhH-GPD family protein</fullName>
    </submittedName>
</protein>
<evidence type="ECO:0000256" key="1">
    <source>
        <dbReference type="ARBA" id="ARBA00001966"/>
    </source>
</evidence>
<dbReference type="InterPro" id="IPR023170">
    <property type="entry name" value="HhH_base_excis_C"/>
</dbReference>
<keyword evidence="7" id="KW-0408">Iron</keyword>
<dbReference type="InterPro" id="IPR003265">
    <property type="entry name" value="HhH-GPD_domain"/>
</dbReference>
<evidence type="ECO:0000256" key="2">
    <source>
        <dbReference type="ARBA" id="ARBA00008343"/>
    </source>
</evidence>
<name>T1CKA2_9ZZZZ</name>
<evidence type="ECO:0000256" key="5">
    <source>
        <dbReference type="ARBA" id="ARBA00022763"/>
    </source>
</evidence>
<reference evidence="12" key="1">
    <citation type="submission" date="2013-08" db="EMBL/GenBank/DDBJ databases">
        <authorList>
            <person name="Mendez C."/>
            <person name="Richter M."/>
            <person name="Ferrer M."/>
            <person name="Sanchez J."/>
        </authorList>
    </citation>
    <scope>NUCLEOTIDE SEQUENCE</scope>
</reference>
<evidence type="ECO:0000256" key="3">
    <source>
        <dbReference type="ARBA" id="ARBA00022485"/>
    </source>
</evidence>
<evidence type="ECO:0000256" key="8">
    <source>
        <dbReference type="ARBA" id="ARBA00023014"/>
    </source>
</evidence>
<dbReference type="GO" id="GO:0051539">
    <property type="term" value="F:4 iron, 4 sulfur cluster binding"/>
    <property type="evidence" value="ECO:0007669"/>
    <property type="project" value="UniProtKB-KW"/>
</dbReference>
<comment type="similarity">
    <text evidence="2">Belongs to the Nth/MutY family.</text>
</comment>
<keyword evidence="9" id="KW-0234">DNA repair</keyword>
<dbReference type="PROSITE" id="PS00764">
    <property type="entry name" value="ENDONUCLEASE_III_1"/>
    <property type="match status" value="1"/>
</dbReference>
<keyword evidence="5" id="KW-0227">DNA damage</keyword>
<evidence type="ECO:0000256" key="10">
    <source>
        <dbReference type="ARBA" id="ARBA00023295"/>
    </source>
</evidence>
<evidence type="ECO:0000313" key="12">
    <source>
        <dbReference type="EMBL" id="EQD68475.1"/>
    </source>
</evidence>
<dbReference type="Gene3D" id="1.10.1670.10">
    <property type="entry name" value="Helix-hairpin-Helix base-excision DNA repair enzymes (C-terminal)"/>
    <property type="match status" value="1"/>
</dbReference>
<dbReference type="SMART" id="SM00478">
    <property type="entry name" value="ENDO3c"/>
    <property type="match status" value="1"/>
</dbReference>
<keyword evidence="3" id="KW-0004">4Fe-4S</keyword>
<dbReference type="SUPFAM" id="SSF48150">
    <property type="entry name" value="DNA-glycosylase"/>
    <property type="match status" value="1"/>
</dbReference>
<keyword evidence="10" id="KW-0326">Glycosidase</keyword>
<dbReference type="CDD" id="cd00056">
    <property type="entry name" value="ENDO3c"/>
    <property type="match status" value="1"/>
</dbReference>
<dbReference type="AlphaFoldDB" id="T1CKA2"/>
<dbReference type="InterPro" id="IPR011257">
    <property type="entry name" value="DNA_glycosylase"/>
</dbReference>
<dbReference type="Pfam" id="PF00730">
    <property type="entry name" value="HhH-GPD"/>
    <property type="match status" value="1"/>
</dbReference>
<evidence type="ECO:0000256" key="7">
    <source>
        <dbReference type="ARBA" id="ARBA00023004"/>
    </source>
</evidence>
<evidence type="ECO:0000256" key="9">
    <source>
        <dbReference type="ARBA" id="ARBA00023204"/>
    </source>
</evidence>
<dbReference type="PANTHER" id="PTHR10359:SF19">
    <property type="entry name" value="DNA REPAIR GLYCOSYLASE MJ1434-RELATED"/>
    <property type="match status" value="1"/>
</dbReference>
<dbReference type="InterPro" id="IPR004035">
    <property type="entry name" value="Endouclease-III_FeS-bd_BS"/>
</dbReference>
<evidence type="ECO:0000256" key="4">
    <source>
        <dbReference type="ARBA" id="ARBA00022723"/>
    </source>
</evidence>
<dbReference type="GO" id="GO:0016798">
    <property type="term" value="F:hydrolase activity, acting on glycosyl bonds"/>
    <property type="evidence" value="ECO:0007669"/>
    <property type="project" value="UniProtKB-KW"/>
</dbReference>
<feature type="domain" description="HhH-GPD" evidence="11">
    <location>
        <begin position="41"/>
        <end position="199"/>
    </location>
</feature>
<evidence type="ECO:0000256" key="6">
    <source>
        <dbReference type="ARBA" id="ARBA00022801"/>
    </source>
</evidence>
<sequence length="251" mass="28184">MKALPDERALMRLYSLSKARFGFLDWWPGDTKFEVIVGAILTQQTSWSNVAKAIKALKKAKKLDFSSICSIKTEELERLIRPSGYYRQKAARLKGLCLYIKGAHSTLDSFLSQDKGTLRAELLSVNGVGKETADSILLYAAGKPIFVIDAYTKRIMSRVFGMPESIAYDDLQDLFQTRLKKSVRLYNDMHAQFVEIGKGYCKKTSPLCSGCPIKGICAYANAHRIDGKVQGKMQSHLKYRMRAIPITNPLS</sequence>
<keyword evidence="4" id="KW-0479">Metal-binding</keyword>